<dbReference type="InParanoid" id="A0A077ZW46"/>
<name>A0A077ZW46_STYLE</name>
<keyword evidence="3" id="KW-1185">Reference proteome</keyword>
<evidence type="ECO:0000313" key="2">
    <source>
        <dbReference type="EMBL" id="CDW72671.1"/>
    </source>
</evidence>
<evidence type="ECO:0000313" key="3">
    <source>
        <dbReference type="Proteomes" id="UP000039865"/>
    </source>
</evidence>
<feature type="compositionally biased region" description="Polar residues" evidence="1">
    <location>
        <begin position="9"/>
        <end position="26"/>
    </location>
</feature>
<protein>
    <submittedName>
        <fullName evidence="2">Uncharacterized protein</fullName>
    </submittedName>
</protein>
<organism evidence="2 3">
    <name type="scientific">Stylonychia lemnae</name>
    <name type="common">Ciliate</name>
    <dbReference type="NCBI Taxonomy" id="5949"/>
    <lineage>
        <taxon>Eukaryota</taxon>
        <taxon>Sar</taxon>
        <taxon>Alveolata</taxon>
        <taxon>Ciliophora</taxon>
        <taxon>Intramacronucleata</taxon>
        <taxon>Spirotrichea</taxon>
        <taxon>Stichotrichia</taxon>
        <taxon>Sporadotrichida</taxon>
        <taxon>Oxytrichidae</taxon>
        <taxon>Stylonychinae</taxon>
        <taxon>Stylonychia</taxon>
    </lineage>
</organism>
<dbReference type="EMBL" id="CCKQ01001556">
    <property type="protein sequence ID" value="CDW72671.1"/>
    <property type="molecule type" value="Genomic_DNA"/>
</dbReference>
<dbReference type="AlphaFoldDB" id="A0A077ZW46"/>
<feature type="region of interest" description="Disordered" evidence="1">
    <location>
        <begin position="1"/>
        <end position="26"/>
    </location>
</feature>
<proteinExistence type="predicted"/>
<dbReference type="Proteomes" id="UP000039865">
    <property type="component" value="Unassembled WGS sequence"/>
</dbReference>
<evidence type="ECO:0000256" key="1">
    <source>
        <dbReference type="SAM" id="MobiDB-lite"/>
    </source>
</evidence>
<accession>A0A077ZW46</accession>
<gene>
    <name evidence="2" type="primary">Contig15877.g16927</name>
    <name evidence="2" type="ORF">STYLEM_1635</name>
</gene>
<reference evidence="2 3" key="1">
    <citation type="submission" date="2014-06" db="EMBL/GenBank/DDBJ databases">
        <authorList>
            <person name="Swart Estienne"/>
        </authorList>
    </citation>
    <scope>NUCLEOTIDE SEQUENCE [LARGE SCALE GENOMIC DNA]</scope>
    <source>
        <strain evidence="2 3">130c</strain>
    </source>
</reference>
<sequence length="109" mass="12689">MIESDKGRSGSNSSFIATASWTSETTQEENGQIYYVYYYEKDPQSIIMYHLESILSWRIAELGSKQVQLAINQKNGQSAEEYNQLVKHEKTGSLSQDNDKIEWKRRFKK</sequence>